<name>A0A1U7EY35_NATPD</name>
<dbReference type="RefSeq" id="WP_011323751.1">
    <property type="nucleotide sequence ID" value="NC_007426.1"/>
</dbReference>
<accession>A0A1U7EY35</accession>
<dbReference type="HOGENOM" id="CLU_648305_0_0_2"/>
<proteinExistence type="predicted"/>
<dbReference type="EMBL" id="CR936257">
    <property type="protein sequence ID" value="CAI50135.1"/>
    <property type="molecule type" value="Genomic_DNA"/>
</dbReference>
<dbReference type="KEGG" id="nph:NP_4088A"/>
<keyword evidence="3" id="KW-1185">Reference proteome</keyword>
<sequence length="427" mass="46071">MSPRRRTVLAAVGSTAAALSAGVGYWQRHRLRRRDETDAIEAALGIDPPAVETSVAVTDAHLHASYSRARDHIEETASLLDSAADASGTQHSRRARAQLDDAHEDLDASRPSELTDDEVPLEILTTYRLAIAGSAWARSVVHDGSAGPPSEALHDASEALRADLDGIEPQYRGSSLSAAVVQCGEADEMCAVAASRASRAQRFLDDSEYSHAVTWEVVETARQTVYDADWLFDEQDGRDRTGALADAFERLTDRVDTDTENVTSEYEDGVRSHAAARLTDRRLSGTAPETHFDAGRPALAVREQAQTAMIAATLDSLAGFPSTRALDGSEHVLTDDSEPLLAAKRDATEALTAAADEAGVDPLGRYLLAEAIDTADRGDRQLTRLLDNVNSYDHEAWVSRRDTAYLRFRAAAAEARAVPDVVELVNG</sequence>
<protein>
    <submittedName>
        <fullName evidence="2">Uncharacterized protein</fullName>
    </submittedName>
</protein>
<dbReference type="STRING" id="348780.NP_4088A"/>
<feature type="compositionally biased region" description="Basic and acidic residues" evidence="1">
    <location>
        <begin position="97"/>
        <end position="110"/>
    </location>
</feature>
<dbReference type="eggNOG" id="arCOG06949">
    <property type="taxonomic scope" value="Archaea"/>
</dbReference>
<evidence type="ECO:0000313" key="2">
    <source>
        <dbReference type="EMBL" id="CAI50135.1"/>
    </source>
</evidence>
<dbReference type="AlphaFoldDB" id="A0A1U7EY35"/>
<dbReference type="OrthoDB" id="205807at2157"/>
<dbReference type="Proteomes" id="UP000002698">
    <property type="component" value="Chromosome"/>
</dbReference>
<gene>
    <name evidence="2" type="ordered locus">NP_4088A</name>
</gene>
<evidence type="ECO:0000313" key="3">
    <source>
        <dbReference type="Proteomes" id="UP000002698"/>
    </source>
</evidence>
<dbReference type="GeneID" id="3701967"/>
<organism evidence="2 3">
    <name type="scientific">Natronomonas pharaonis (strain ATCC 35678 / DSM 2160 / CIP 103997 / JCM 8858 / NBRC 14720 / NCIMB 2260 / Gabara)</name>
    <name type="common">Halobacterium pharaonis</name>
    <dbReference type="NCBI Taxonomy" id="348780"/>
    <lineage>
        <taxon>Archaea</taxon>
        <taxon>Methanobacteriati</taxon>
        <taxon>Methanobacteriota</taxon>
        <taxon>Stenosarchaea group</taxon>
        <taxon>Halobacteria</taxon>
        <taxon>Halobacteriales</taxon>
        <taxon>Natronomonadaceae</taxon>
        <taxon>Natronomonas</taxon>
    </lineage>
</organism>
<reference evidence="2 3" key="1">
    <citation type="journal article" date="2005" name="Genome Res.">
        <title>Living with two extremes: conclusions from the genome sequence of Natronomonas pharaonis.</title>
        <authorList>
            <person name="Falb M."/>
            <person name="Pfeiffer F."/>
            <person name="Palm P."/>
            <person name="Rodewald K."/>
            <person name="Hickmann V."/>
            <person name="Tittor J."/>
            <person name="Oesterhelt D."/>
        </authorList>
    </citation>
    <scope>NUCLEOTIDE SEQUENCE [LARGE SCALE GENOMIC DNA]</scope>
    <source>
        <strain evidence="3">ATCC 35678 / DSM 2160 / CIP 103997 / JCM 8858 / NBRC 14720 / NCIMB 2260 / Gabara</strain>
    </source>
</reference>
<dbReference type="EnsemblBacteria" id="CAI50135">
    <property type="protein sequence ID" value="CAI50135"/>
    <property type="gene ID" value="NP_4088A"/>
</dbReference>
<evidence type="ECO:0000256" key="1">
    <source>
        <dbReference type="SAM" id="MobiDB-lite"/>
    </source>
</evidence>
<feature type="region of interest" description="Disordered" evidence="1">
    <location>
        <begin position="82"/>
        <end position="114"/>
    </location>
</feature>